<dbReference type="InterPro" id="IPR006828">
    <property type="entry name" value="ASC_dom"/>
</dbReference>
<dbReference type="Pfam" id="PF16561">
    <property type="entry name" value="AMPK1_CBM"/>
    <property type="match status" value="1"/>
</dbReference>
<dbReference type="CDD" id="cd02859">
    <property type="entry name" value="E_set_AMPKbeta_like_N"/>
    <property type="match status" value="1"/>
</dbReference>
<feature type="region of interest" description="Disordered" evidence="2">
    <location>
        <begin position="627"/>
        <end position="828"/>
    </location>
</feature>
<dbReference type="InterPro" id="IPR013783">
    <property type="entry name" value="Ig-like_fold"/>
</dbReference>
<feature type="domain" description="Association with the SNF1 complex (ASC)" evidence="3">
    <location>
        <begin position="552"/>
        <end position="887"/>
    </location>
</feature>
<dbReference type="SMART" id="SM01010">
    <property type="entry name" value="AMPKBI"/>
    <property type="match status" value="1"/>
</dbReference>
<feature type="region of interest" description="Disordered" evidence="2">
    <location>
        <begin position="499"/>
        <end position="525"/>
    </location>
</feature>
<feature type="compositionally biased region" description="Acidic residues" evidence="2">
    <location>
        <begin position="343"/>
        <end position="352"/>
    </location>
</feature>
<dbReference type="GO" id="GO:0007165">
    <property type="term" value="P:signal transduction"/>
    <property type="evidence" value="ECO:0007669"/>
    <property type="project" value="TreeGrafter"/>
</dbReference>
<feature type="compositionally biased region" description="Basic and acidic residues" evidence="2">
    <location>
        <begin position="329"/>
        <end position="342"/>
    </location>
</feature>
<dbReference type="InterPro" id="IPR050827">
    <property type="entry name" value="CRP1_MDG1_kinase"/>
</dbReference>
<dbReference type="GO" id="GO:0005634">
    <property type="term" value="C:nucleus"/>
    <property type="evidence" value="ECO:0007669"/>
    <property type="project" value="TreeGrafter"/>
</dbReference>
<feature type="compositionally biased region" description="Low complexity" evidence="2">
    <location>
        <begin position="83"/>
        <end position="101"/>
    </location>
</feature>
<feature type="compositionally biased region" description="Low complexity" evidence="2">
    <location>
        <begin position="631"/>
        <end position="654"/>
    </location>
</feature>
<feature type="compositionally biased region" description="Basic and acidic residues" evidence="2">
    <location>
        <begin position="700"/>
        <end position="740"/>
    </location>
</feature>
<dbReference type="PANTHER" id="PTHR10343:SF84">
    <property type="entry name" value="5'-AMP-ACTIVATED PROTEIN KINASE SUBUNIT BETA-1"/>
    <property type="match status" value="1"/>
</dbReference>
<accession>A0A1Q3E220</accession>
<dbReference type="Gene3D" id="6.20.250.60">
    <property type="match status" value="1"/>
</dbReference>
<dbReference type="GO" id="GO:0019901">
    <property type="term" value="F:protein kinase binding"/>
    <property type="evidence" value="ECO:0007669"/>
    <property type="project" value="TreeGrafter"/>
</dbReference>
<dbReference type="PANTHER" id="PTHR10343">
    <property type="entry name" value="5'-AMP-ACTIVATED PROTEIN KINASE , BETA SUBUNIT"/>
    <property type="match status" value="1"/>
</dbReference>
<dbReference type="EMBL" id="BDGU01000051">
    <property type="protein sequence ID" value="GAW01089.1"/>
    <property type="molecule type" value="Genomic_DNA"/>
</dbReference>
<dbReference type="InterPro" id="IPR037256">
    <property type="entry name" value="ASC_dom_sf"/>
</dbReference>
<dbReference type="Pfam" id="PF04739">
    <property type="entry name" value="AMPKBI"/>
    <property type="match status" value="1"/>
</dbReference>
<feature type="compositionally biased region" description="Polar residues" evidence="2">
    <location>
        <begin position="53"/>
        <end position="77"/>
    </location>
</feature>
<dbReference type="Proteomes" id="UP000188533">
    <property type="component" value="Unassembled WGS sequence"/>
</dbReference>
<reference evidence="4 5" key="2">
    <citation type="submission" date="2017-02" db="EMBL/GenBank/DDBJ databases">
        <title>A genome survey and senescence transcriptome analysis in Lentinula edodes.</title>
        <authorList>
            <person name="Sakamoto Y."/>
            <person name="Nakade K."/>
            <person name="Sato S."/>
            <person name="Yoshida Y."/>
            <person name="Miyazaki K."/>
            <person name="Natsume S."/>
            <person name="Konno N."/>
        </authorList>
    </citation>
    <scope>NUCLEOTIDE SEQUENCE [LARGE SCALE GENOMIC DNA]</scope>
    <source>
        <strain evidence="4 5">NBRC 111202</strain>
    </source>
</reference>
<feature type="compositionally biased region" description="Basic and acidic residues" evidence="2">
    <location>
        <begin position="767"/>
        <end position="778"/>
    </location>
</feature>
<feature type="compositionally biased region" description="Basic and acidic residues" evidence="2">
    <location>
        <begin position="677"/>
        <end position="692"/>
    </location>
</feature>
<dbReference type="InterPro" id="IPR014756">
    <property type="entry name" value="Ig_E-set"/>
</dbReference>
<evidence type="ECO:0000313" key="5">
    <source>
        <dbReference type="Proteomes" id="UP000188533"/>
    </source>
</evidence>
<dbReference type="Gene3D" id="2.60.40.10">
    <property type="entry name" value="Immunoglobulins"/>
    <property type="match status" value="1"/>
</dbReference>
<sequence length="888" mass="95130">MGNSQSNQSQQQPSSAYSPTGSRRFGSPRPRTSSAATAASSPKRSSSLRSATKPTRAQSPSSFTPPSNTRSGSTRVRSPQPQPSSSSSSSQYQQPTSPSPSNRVRSPIPIGSRLAPREREIRDAWEREIKEREAREVKEREKIAKEKEKFQPPYVHRSLQTKKKSLELPDLALTQVTTPTPSSASAAAQAIPIPERQPGAGYQYSTPIHIRSRSSSRPPDLPNPQSTVGPVAGHDYPRIVVRSSIPLPANLLIAEAKAAQATQAKLVLAESDSEEINNSNAVAQSPSLLIPPISPPAHRVNPQPSEGEPTYLVKISWHGGGKEVFLTRAGDDDWNGRKKMEKEVEEEEDSEENSEKQTHESIIAGKGPTQVCHTGTTFSTIIALPRGTHHLRFLVDGQARVADDLPTAVDDNGSLANYVAVGLGSVGDAAAGDAAGDIASGDSPTTLVVAEGVDGAEVVAVAVDDVDVVVAQPEKTPRPGDDHISEFVVPDIHPHPTRVDSHSSFWSENEYTESHPPSLSSSPQTVISPLTSIDPNASATVNNLQTPIRIRKVPYAPRWTREIPLELLEAAADEESYLSYENELENAHAAGRRIHITGFVPLPNIPPAPRLPRYLDKLILNNPVVPPIARNGSPNTSGTTSPSGAAGASVGASNDIGNGSDNNPAGIAGIGAGLGERTSRESRDSRTRDREGYPPLSPSREGRNGSRDGGRDGRDGSRDRRDGRNSRELREGRRREREWKSMSMVLAEGGEVDPAQGPNANANALESAEKSRGSERQRSNTLDRPLPITTASGTDVSHHPSASTSQPPTSISMMPAIPEPWGPSSHISNSNANAIPSIADDASVLPVPSHVVLHHLCTSAMRNGVLAVGETIRYRKKFVTTIYYKPTS</sequence>
<feature type="region of interest" description="Disordered" evidence="2">
    <location>
        <begin position="326"/>
        <end position="369"/>
    </location>
</feature>
<dbReference type="SUPFAM" id="SSF81296">
    <property type="entry name" value="E set domains"/>
    <property type="match status" value="1"/>
</dbReference>
<dbReference type="SUPFAM" id="SSF160219">
    <property type="entry name" value="AMPKBI-like"/>
    <property type="match status" value="1"/>
</dbReference>
<feature type="compositionally biased region" description="Low complexity" evidence="2">
    <location>
        <begin position="1"/>
        <end position="15"/>
    </location>
</feature>
<gene>
    <name evidence="4" type="ORF">LENED_002662</name>
</gene>
<keyword evidence="5" id="KW-1185">Reference proteome</keyword>
<name>A0A1Q3E220_LENED</name>
<dbReference type="AlphaFoldDB" id="A0A1Q3E220"/>
<evidence type="ECO:0000259" key="3">
    <source>
        <dbReference type="SMART" id="SM01010"/>
    </source>
</evidence>
<dbReference type="GO" id="GO:0031588">
    <property type="term" value="C:nucleotide-activated protein kinase complex"/>
    <property type="evidence" value="ECO:0007669"/>
    <property type="project" value="TreeGrafter"/>
</dbReference>
<protein>
    <submittedName>
        <fullName evidence="4">Carbohydrate-binding module family 48 protein</fullName>
    </submittedName>
</protein>
<dbReference type="GO" id="GO:0005737">
    <property type="term" value="C:cytoplasm"/>
    <property type="evidence" value="ECO:0007669"/>
    <property type="project" value="TreeGrafter"/>
</dbReference>
<evidence type="ECO:0000256" key="1">
    <source>
        <dbReference type="ARBA" id="ARBA00010926"/>
    </source>
</evidence>
<evidence type="ECO:0000313" key="4">
    <source>
        <dbReference type="EMBL" id="GAW01089.1"/>
    </source>
</evidence>
<feature type="compositionally biased region" description="Low complexity" evidence="2">
    <location>
        <begin position="176"/>
        <end position="194"/>
    </location>
</feature>
<feature type="compositionally biased region" description="Basic and acidic residues" evidence="2">
    <location>
        <begin position="131"/>
        <end position="150"/>
    </location>
</feature>
<evidence type="ECO:0000256" key="2">
    <source>
        <dbReference type="SAM" id="MobiDB-lite"/>
    </source>
</evidence>
<comment type="similarity">
    <text evidence="1">Belongs to the 5'-AMP-activated protein kinase beta subunit family.</text>
</comment>
<organism evidence="4 5">
    <name type="scientific">Lentinula edodes</name>
    <name type="common">Shiitake mushroom</name>
    <name type="synonym">Lentinus edodes</name>
    <dbReference type="NCBI Taxonomy" id="5353"/>
    <lineage>
        <taxon>Eukaryota</taxon>
        <taxon>Fungi</taxon>
        <taxon>Dikarya</taxon>
        <taxon>Basidiomycota</taxon>
        <taxon>Agaricomycotina</taxon>
        <taxon>Agaricomycetes</taxon>
        <taxon>Agaricomycetidae</taxon>
        <taxon>Agaricales</taxon>
        <taxon>Marasmiineae</taxon>
        <taxon>Omphalotaceae</taxon>
        <taxon>Lentinula</taxon>
    </lineage>
</organism>
<dbReference type="InterPro" id="IPR032640">
    <property type="entry name" value="AMPK1_CBM"/>
</dbReference>
<feature type="compositionally biased region" description="Polar residues" evidence="2">
    <location>
        <begin position="789"/>
        <end position="812"/>
    </location>
</feature>
<feature type="compositionally biased region" description="Low complexity" evidence="2">
    <location>
        <begin position="27"/>
        <end position="52"/>
    </location>
</feature>
<feature type="region of interest" description="Disordered" evidence="2">
    <location>
        <begin position="176"/>
        <end position="233"/>
    </location>
</feature>
<comment type="caution">
    <text evidence="4">The sequence shown here is derived from an EMBL/GenBank/DDBJ whole genome shotgun (WGS) entry which is preliminary data.</text>
</comment>
<dbReference type="STRING" id="5353.A0A1Q3E220"/>
<proteinExistence type="inferred from homology"/>
<feature type="region of interest" description="Disordered" evidence="2">
    <location>
        <begin position="1"/>
        <end position="119"/>
    </location>
</feature>
<feature type="region of interest" description="Disordered" evidence="2">
    <location>
        <begin position="131"/>
        <end position="162"/>
    </location>
</feature>
<feature type="compositionally biased region" description="Polar residues" evidence="2">
    <location>
        <begin position="502"/>
        <end position="525"/>
    </location>
</feature>
<reference evidence="4 5" key="1">
    <citation type="submission" date="2016-08" db="EMBL/GenBank/DDBJ databases">
        <authorList>
            <consortium name="Lentinula edodes genome sequencing consortium"/>
            <person name="Sakamoto Y."/>
            <person name="Nakade K."/>
            <person name="Sato S."/>
            <person name="Yoshida Y."/>
            <person name="Miyazaki K."/>
            <person name="Natsume S."/>
            <person name="Konno N."/>
        </authorList>
    </citation>
    <scope>NUCLEOTIDE SEQUENCE [LARGE SCALE GENOMIC DNA]</scope>
    <source>
        <strain evidence="4 5">NBRC 111202</strain>
    </source>
</reference>